<dbReference type="Pfam" id="PF01697">
    <property type="entry name" value="Glyco_transf_92"/>
    <property type="match status" value="1"/>
</dbReference>
<protein>
    <recommendedName>
        <fullName evidence="11">Glycosyltransferase family 92 protein</fullName>
    </recommendedName>
</protein>
<sequence length="926" mass="103819">MVAMASRGSTTPARWLLSLVWDFPSSRPKSVFLLVIGLSIFWVFTRTSDVDLPSLQLSSVTPVVDAGDRSVTDADAAALSQAAPPPSSTAEANPEDVWYTSPDPSKRRFDPVPGKIIDATKNRIQQAQNAPLGMLGDVVADWKYTPGLPAVNNVTGLRYPTAPALPKGQFYFVIATQVRDMAPYLAEWVEFHLLQGVERILMYNNGDPNEMMREAMDPYIQEGLVEWVNWPEDAEKLAEAPWGPRHYPYGAKQKQAFDFTLSTWCRETHASQHRHAGCQEAAFLDAMARYRYSARWLGIWDVDEFMYVPLGDKTLRPRTVNDLPKMHNVLRRYEEYDEIPIPGYVFGTNGHFQNPVPASSGLPFGMMTERYKYHIGDYSKNDTHIMGFDWTRKTVGNPLTASHSALHEYTFEFLERQPKITWVQNNDIVLNHYQHRSILGVHVKAIANTFPEFEYHPTRDAFLSSTPDTSVQFLVPFVWDALLHRTRQGAWPRFVPPLPSYFWYDGRIKTQALVSNYPNPAPLTLSPLAAPADAPPKVCLAINHVDPNASSLPRLRKAIALISRHLYQNEPWLPYEVALVGTSDFGPARESWPEVYQQELALDHIKFVPVGTTAAEGYDILMHDLCTAPYVLMLEADWEARINFPGLLPLPAHDDKPVVEQGNPHVPLVSQAIRLMEAEETIGEVWLGDTPNFAEYSNRSAWTPVPFDLQAVTRVVDPEAPLLPKPSAPEDPSVQLPAPTSLFYRTQSRSDATPLGVMRPGGALKHRQRHITHGGRMHDLARVASHASLSPARIQQQQQLRVANQLADAGLSSAHFCLSAVGPGTPNDIVVATKAYNDAVAARDDTRLGHHRFIVKGAETNREEDLRVAAEQALAKALTRLQALRDCILNPDNVSDETTTGLMWRQRLVHHNDDQTNFGQPVDRVW</sequence>
<feature type="region of interest" description="Disordered" evidence="8">
    <location>
        <begin position="75"/>
        <end position="104"/>
    </location>
</feature>
<dbReference type="GO" id="GO:0005737">
    <property type="term" value="C:cytoplasm"/>
    <property type="evidence" value="ECO:0007669"/>
    <property type="project" value="TreeGrafter"/>
</dbReference>
<dbReference type="EMBL" id="ML009624">
    <property type="protein sequence ID" value="RKO96782.1"/>
    <property type="molecule type" value="Genomic_DNA"/>
</dbReference>
<evidence type="ECO:0000256" key="8">
    <source>
        <dbReference type="SAM" id="MobiDB-lite"/>
    </source>
</evidence>
<name>A0A4P9WVT7_9FUNG</name>
<dbReference type="PANTHER" id="PTHR21461:SF69">
    <property type="entry name" value="GLYCOSYLTRANSFERASE FAMILY 92 PROTEIN"/>
    <property type="match status" value="1"/>
</dbReference>
<organism evidence="9 10">
    <name type="scientific">Caulochytrium protostelioides</name>
    <dbReference type="NCBI Taxonomy" id="1555241"/>
    <lineage>
        <taxon>Eukaryota</taxon>
        <taxon>Fungi</taxon>
        <taxon>Fungi incertae sedis</taxon>
        <taxon>Chytridiomycota</taxon>
        <taxon>Chytridiomycota incertae sedis</taxon>
        <taxon>Chytridiomycetes</taxon>
        <taxon>Caulochytriales</taxon>
        <taxon>Caulochytriaceae</taxon>
        <taxon>Caulochytrium</taxon>
    </lineage>
</organism>
<reference evidence="10" key="1">
    <citation type="journal article" date="2018" name="Nat. Microbiol.">
        <title>Leveraging single-cell genomics to expand the fungal tree of life.</title>
        <authorList>
            <person name="Ahrendt S.R."/>
            <person name="Quandt C.A."/>
            <person name="Ciobanu D."/>
            <person name="Clum A."/>
            <person name="Salamov A."/>
            <person name="Andreopoulos B."/>
            <person name="Cheng J.F."/>
            <person name="Woyke T."/>
            <person name="Pelin A."/>
            <person name="Henrissat B."/>
            <person name="Reynolds N.K."/>
            <person name="Benny G.L."/>
            <person name="Smith M.E."/>
            <person name="James T.Y."/>
            <person name="Grigoriev I.V."/>
        </authorList>
    </citation>
    <scope>NUCLEOTIDE SEQUENCE [LARGE SCALE GENOMIC DNA]</scope>
    <source>
        <strain evidence="10">ATCC 52028</strain>
    </source>
</reference>
<evidence type="ECO:0000256" key="6">
    <source>
        <dbReference type="ARBA" id="ARBA00022989"/>
    </source>
</evidence>
<feature type="compositionally biased region" description="Low complexity" evidence="8">
    <location>
        <begin position="75"/>
        <end position="92"/>
    </location>
</feature>
<evidence type="ECO:0008006" key="11">
    <source>
        <dbReference type="Google" id="ProtNLM"/>
    </source>
</evidence>
<comment type="subcellular location">
    <subcellularLocation>
        <location evidence="1">Membrane</location>
        <topology evidence="1">Single-pass membrane protein</topology>
    </subcellularLocation>
</comment>
<evidence type="ECO:0000256" key="2">
    <source>
        <dbReference type="ARBA" id="ARBA00007647"/>
    </source>
</evidence>
<evidence type="ECO:0000256" key="4">
    <source>
        <dbReference type="ARBA" id="ARBA00022679"/>
    </source>
</evidence>
<keyword evidence="7" id="KW-0472">Membrane</keyword>
<comment type="similarity">
    <text evidence="2">Belongs to the glycosyltransferase 92 family.</text>
</comment>
<keyword evidence="4" id="KW-0808">Transferase</keyword>
<dbReference type="PANTHER" id="PTHR21461">
    <property type="entry name" value="GLYCOSYLTRANSFERASE FAMILY 92 PROTEIN"/>
    <property type="match status" value="1"/>
</dbReference>
<keyword evidence="6" id="KW-1133">Transmembrane helix</keyword>
<dbReference type="GO" id="GO:0016757">
    <property type="term" value="F:glycosyltransferase activity"/>
    <property type="evidence" value="ECO:0007669"/>
    <property type="project" value="UniProtKB-KW"/>
</dbReference>
<dbReference type="GO" id="GO:0016020">
    <property type="term" value="C:membrane"/>
    <property type="evidence" value="ECO:0007669"/>
    <property type="project" value="UniProtKB-SubCell"/>
</dbReference>
<evidence type="ECO:0000256" key="3">
    <source>
        <dbReference type="ARBA" id="ARBA00022676"/>
    </source>
</evidence>
<accession>A0A4P9WVT7</accession>
<evidence type="ECO:0000256" key="5">
    <source>
        <dbReference type="ARBA" id="ARBA00022692"/>
    </source>
</evidence>
<evidence type="ECO:0000256" key="7">
    <source>
        <dbReference type="ARBA" id="ARBA00023136"/>
    </source>
</evidence>
<evidence type="ECO:0000256" key="1">
    <source>
        <dbReference type="ARBA" id="ARBA00004167"/>
    </source>
</evidence>
<dbReference type="Proteomes" id="UP000268535">
    <property type="component" value="Unassembled WGS sequence"/>
</dbReference>
<evidence type="ECO:0000313" key="10">
    <source>
        <dbReference type="Proteomes" id="UP000268535"/>
    </source>
</evidence>
<keyword evidence="5" id="KW-0812">Transmembrane</keyword>
<dbReference type="AlphaFoldDB" id="A0A4P9WVT7"/>
<evidence type="ECO:0000313" key="9">
    <source>
        <dbReference type="EMBL" id="RKO96782.1"/>
    </source>
</evidence>
<proteinExistence type="inferred from homology"/>
<keyword evidence="3" id="KW-0328">Glycosyltransferase</keyword>
<dbReference type="InterPro" id="IPR008166">
    <property type="entry name" value="Glyco_transf_92"/>
</dbReference>
<gene>
    <name evidence="9" type="ORF">CAUPRSCDRAFT_11524</name>
</gene>